<dbReference type="EMBL" id="JACIVA010000016">
    <property type="protein sequence ID" value="MBB1096633.1"/>
    <property type="molecule type" value="Genomic_DNA"/>
</dbReference>
<dbReference type="RefSeq" id="WP_182595247.1">
    <property type="nucleotide sequence ID" value="NZ_JACIVA010000016.1"/>
</dbReference>
<dbReference type="Gene3D" id="1.10.8.280">
    <property type="entry name" value="ABC transporter ATPase domain-like"/>
    <property type="match status" value="1"/>
</dbReference>
<comment type="caution">
    <text evidence="18">The sequence shown here is derived from an EMBL/GenBank/DDBJ whole genome shotgun (WGS) entry which is preliminary data.</text>
</comment>
<organism evidence="18 19">
    <name type="scientific">Limosilactobacillus rudii</name>
    <dbReference type="NCBI Taxonomy" id="2759755"/>
    <lineage>
        <taxon>Bacteria</taxon>
        <taxon>Bacillati</taxon>
        <taxon>Bacillota</taxon>
        <taxon>Bacilli</taxon>
        <taxon>Lactobacillales</taxon>
        <taxon>Lactobacillaceae</taxon>
        <taxon>Limosilactobacillus</taxon>
    </lineage>
</organism>
<dbReference type="AlphaFoldDB" id="A0A7W3YM15"/>
<dbReference type="PROSITE" id="PS00211">
    <property type="entry name" value="ABC_TRANSPORTER_1"/>
    <property type="match status" value="2"/>
</dbReference>
<dbReference type="GO" id="GO:0004518">
    <property type="term" value="F:nuclease activity"/>
    <property type="evidence" value="ECO:0007669"/>
    <property type="project" value="UniProtKB-KW"/>
</dbReference>
<dbReference type="Pfam" id="PF17755">
    <property type="entry name" value="UvrA_DNA-bind"/>
    <property type="match status" value="1"/>
</dbReference>
<dbReference type="GO" id="GO:0016887">
    <property type="term" value="F:ATP hydrolysis activity"/>
    <property type="evidence" value="ECO:0007669"/>
    <property type="project" value="InterPro"/>
</dbReference>
<evidence type="ECO:0000256" key="8">
    <source>
        <dbReference type="ARBA" id="ARBA00022771"/>
    </source>
</evidence>
<evidence type="ECO:0000256" key="7">
    <source>
        <dbReference type="ARBA" id="ARBA00022769"/>
    </source>
</evidence>
<evidence type="ECO:0000256" key="16">
    <source>
        <dbReference type="ARBA" id="ARBA00042156"/>
    </source>
</evidence>
<evidence type="ECO:0000256" key="3">
    <source>
        <dbReference type="ARBA" id="ARBA00022723"/>
    </source>
</evidence>
<keyword evidence="9" id="KW-0862">Zinc</keyword>
<dbReference type="Proteomes" id="UP000517106">
    <property type="component" value="Unassembled WGS sequence"/>
</dbReference>
<dbReference type="InterPro" id="IPR017871">
    <property type="entry name" value="ABC_transporter-like_CS"/>
</dbReference>
<evidence type="ECO:0000256" key="1">
    <source>
        <dbReference type="ARBA" id="ARBA00004496"/>
    </source>
</evidence>
<dbReference type="GO" id="GO:0005737">
    <property type="term" value="C:cytoplasm"/>
    <property type="evidence" value="ECO:0007669"/>
    <property type="project" value="UniProtKB-SubCell"/>
</dbReference>
<dbReference type="InterPro" id="IPR041552">
    <property type="entry name" value="UvrA_DNA-bd"/>
</dbReference>
<evidence type="ECO:0000256" key="12">
    <source>
        <dbReference type="ARBA" id="ARBA00023125"/>
    </source>
</evidence>
<keyword evidence="11" id="KW-0267">Excision nuclease</keyword>
<protein>
    <recommendedName>
        <fullName evidence="15">UvrABC system protein A</fullName>
    </recommendedName>
    <alternativeName>
        <fullName evidence="16">Excinuclease ABC subunit A</fullName>
    </alternativeName>
</protein>
<sequence>MKNDQIQVFGANENNLKNIDLTIPKNKLVVFAGVSGSGKSSLVFDTLAVESNREWQNSYSLYLRNKMPHYQRPAVEKINNLTPSIVVRQQSFNASGRSTVGTAVDAAPLMRLLFSRVGQPSAGGSMAYSFNHPAGMCLTCTGLGKVQILDEDSLFDRDKTLNEGAIVFSPFNSGWQNNIYTTNSLLDPNKKLRDFTPDEWEILRNGTNHPLKIEIRSNKTGRVDHVDYEGVIPRFKRLYLKRDISKLKGKLREEIMAHITTAPCPDCDGTGLNEKALASKINGLNIVEMTAMPVEDLLPKLNEIENSRGKSLSNQISQILQRMINIGVGYLSLNRRTNTLSGGEMQRLKIVRNLGSSLNNITYILDEPTAGLHPADVERIGKMLIQLRDTGNNVIVVEHSPHIINIADEVIEMGPRAGSHGGQIVFQGSVSELKQADTLTAHDLGTKLQVNPVPKKWQEYFAIRDAHCHNLKHIDVDIPKGVFTAVTGVAGSGKSSLIRYDFLHQYPGAVVIDQKPIGTSIRSTPATYTGIMDEIRKIFGKANKIAPGWFSFNSKGACPVCKGRGVIKYDMAFADAVEVVCEECQGRRYNKKALGYQYKGKNIEDVMKLTVDQAIDFFDNHKITMALQNLTKVGLGYLTLGQPTSTLSGGEIQRIKIAAELNKSGNVYVMDEPSAGLHSEDIKTLAKLIRQLVDNGNTVITIEHRLELISQADWIIDIGPDGGNRGGQVCFTGTPQELLHDQNSKTAKYLRAMVDQPKR</sequence>
<comment type="similarity">
    <text evidence="14">Belongs to the ABC transporter superfamily. UvrA family.</text>
</comment>
<keyword evidence="6" id="KW-0227">DNA damage</keyword>
<gene>
    <name evidence="18" type="ORF">H5S09_01430</name>
</gene>
<evidence type="ECO:0000256" key="2">
    <source>
        <dbReference type="ARBA" id="ARBA00022490"/>
    </source>
</evidence>
<name>A0A7W3YM15_9LACO</name>
<keyword evidence="19" id="KW-1185">Reference proteome</keyword>
<dbReference type="Gene3D" id="1.20.1580.10">
    <property type="entry name" value="ABC transporter ATPase like domain"/>
    <property type="match status" value="2"/>
</dbReference>
<dbReference type="InterPro" id="IPR027417">
    <property type="entry name" value="P-loop_NTPase"/>
</dbReference>
<keyword evidence="7" id="KW-0228">DNA excision</keyword>
<evidence type="ECO:0000256" key="14">
    <source>
        <dbReference type="ARBA" id="ARBA00038000"/>
    </source>
</evidence>
<proteinExistence type="inferred from homology"/>
<evidence type="ECO:0000259" key="17">
    <source>
        <dbReference type="PROSITE" id="PS50893"/>
    </source>
</evidence>
<dbReference type="PROSITE" id="PS50893">
    <property type="entry name" value="ABC_TRANSPORTER_2"/>
    <property type="match status" value="2"/>
</dbReference>
<keyword evidence="13" id="KW-0234">DNA repair</keyword>
<evidence type="ECO:0000256" key="15">
    <source>
        <dbReference type="ARBA" id="ARBA00039316"/>
    </source>
</evidence>
<dbReference type="GO" id="GO:0005524">
    <property type="term" value="F:ATP binding"/>
    <property type="evidence" value="ECO:0007669"/>
    <property type="project" value="UniProtKB-KW"/>
</dbReference>
<dbReference type="Pfam" id="PF00005">
    <property type="entry name" value="ABC_tran"/>
    <property type="match status" value="1"/>
</dbReference>
<dbReference type="GO" id="GO:0006281">
    <property type="term" value="P:DNA repair"/>
    <property type="evidence" value="ECO:0007669"/>
    <property type="project" value="UniProtKB-KW"/>
</dbReference>
<evidence type="ECO:0000256" key="13">
    <source>
        <dbReference type="ARBA" id="ARBA00023204"/>
    </source>
</evidence>
<keyword evidence="5" id="KW-0547">Nucleotide-binding</keyword>
<dbReference type="PANTHER" id="PTHR43152">
    <property type="entry name" value="UVRABC SYSTEM PROTEIN A"/>
    <property type="match status" value="1"/>
</dbReference>
<keyword evidence="12" id="KW-0238">DNA-binding</keyword>
<dbReference type="PANTHER" id="PTHR43152:SF2">
    <property type="entry name" value="DRUG RESISTANCE ABC TRANSPORTER"/>
    <property type="match status" value="1"/>
</dbReference>
<evidence type="ECO:0000313" key="18">
    <source>
        <dbReference type="EMBL" id="MBB1096633.1"/>
    </source>
</evidence>
<accession>A0A7W3YM15</accession>
<keyword evidence="10" id="KW-0067">ATP-binding</keyword>
<evidence type="ECO:0000256" key="5">
    <source>
        <dbReference type="ARBA" id="ARBA00022741"/>
    </source>
</evidence>
<evidence type="ECO:0000256" key="9">
    <source>
        <dbReference type="ARBA" id="ARBA00022833"/>
    </source>
</evidence>
<keyword evidence="2" id="KW-0963">Cytoplasm</keyword>
<dbReference type="GO" id="GO:0003677">
    <property type="term" value="F:DNA binding"/>
    <property type="evidence" value="ECO:0007669"/>
    <property type="project" value="UniProtKB-KW"/>
</dbReference>
<dbReference type="InterPro" id="IPR003439">
    <property type="entry name" value="ABC_transporter-like_ATP-bd"/>
</dbReference>
<dbReference type="GO" id="GO:0008270">
    <property type="term" value="F:zinc ion binding"/>
    <property type="evidence" value="ECO:0007669"/>
    <property type="project" value="UniProtKB-KW"/>
</dbReference>
<keyword evidence="4" id="KW-0677">Repeat</keyword>
<keyword evidence="8" id="KW-0863">Zinc-finger</keyword>
<dbReference type="Gene3D" id="3.40.50.300">
    <property type="entry name" value="P-loop containing nucleotide triphosphate hydrolases"/>
    <property type="match status" value="2"/>
</dbReference>
<feature type="domain" description="ABC transporter" evidence="17">
    <location>
        <begin position="448"/>
        <end position="751"/>
    </location>
</feature>
<keyword evidence="3" id="KW-0479">Metal-binding</keyword>
<dbReference type="SUPFAM" id="SSF52540">
    <property type="entry name" value="P-loop containing nucleoside triphosphate hydrolases"/>
    <property type="match status" value="2"/>
</dbReference>
<evidence type="ECO:0000256" key="10">
    <source>
        <dbReference type="ARBA" id="ARBA00022840"/>
    </source>
</evidence>
<evidence type="ECO:0000256" key="11">
    <source>
        <dbReference type="ARBA" id="ARBA00022881"/>
    </source>
</evidence>
<evidence type="ECO:0000256" key="6">
    <source>
        <dbReference type="ARBA" id="ARBA00022763"/>
    </source>
</evidence>
<evidence type="ECO:0000256" key="4">
    <source>
        <dbReference type="ARBA" id="ARBA00022737"/>
    </source>
</evidence>
<comment type="subcellular location">
    <subcellularLocation>
        <location evidence="1">Cytoplasm</location>
    </subcellularLocation>
</comment>
<reference evidence="18 19" key="1">
    <citation type="submission" date="2020-07" db="EMBL/GenBank/DDBJ databases">
        <title>Description of Limosilactobacillus balticus sp. nov., Limosilactobacillus agrestis sp. nov., Limosilactobacillus albertensis sp. nov., Limosilactobacillus rudii sp. nov., Limosilactobacillus fastidiosus sp. nov., five novel Limosilactobacillus species isolated from the vertebrate gastrointestinal tract, and proposal of 6 subspecies of Limosilactobacillus reuteri adapted to the gastrointestinal tract of specific vertebrate hosts.</title>
        <authorList>
            <person name="Li F."/>
            <person name="Cheng C."/>
            <person name="Zheng J."/>
            <person name="Quevedo R.M."/>
            <person name="Li J."/>
            <person name="Roos S."/>
            <person name="Gaenzle M.G."/>
            <person name="Walter J."/>
        </authorList>
    </citation>
    <scope>NUCLEOTIDE SEQUENCE [LARGE SCALE GENOMIC DNA]</scope>
    <source>
        <strain evidence="18 19">STM2_1</strain>
    </source>
</reference>
<feature type="domain" description="ABC transporter" evidence="17">
    <location>
        <begin position="1"/>
        <end position="452"/>
    </location>
</feature>
<evidence type="ECO:0000313" key="19">
    <source>
        <dbReference type="Proteomes" id="UP000517106"/>
    </source>
</evidence>